<dbReference type="NCBIfam" id="NF035938">
    <property type="entry name" value="EboA_domain"/>
    <property type="match status" value="1"/>
</dbReference>
<keyword evidence="2" id="KW-1185">Reference proteome</keyword>
<gene>
    <name evidence="1" type="ORF">ACFOEB_15890</name>
</gene>
<organism evidence="1 2">
    <name type="scientific">Gilvimarinus japonicus</name>
    <dbReference type="NCBI Taxonomy" id="1796469"/>
    <lineage>
        <taxon>Bacteria</taxon>
        <taxon>Pseudomonadati</taxon>
        <taxon>Pseudomonadota</taxon>
        <taxon>Gammaproteobacteria</taxon>
        <taxon>Cellvibrionales</taxon>
        <taxon>Cellvibrionaceae</taxon>
        <taxon>Gilvimarinus</taxon>
    </lineage>
</organism>
<name>A0ABV7HS41_9GAMM</name>
<reference evidence="2" key="1">
    <citation type="journal article" date="2019" name="Int. J. Syst. Evol. Microbiol.">
        <title>The Global Catalogue of Microorganisms (GCM) 10K type strain sequencing project: providing services to taxonomists for standard genome sequencing and annotation.</title>
        <authorList>
            <consortium name="The Broad Institute Genomics Platform"/>
            <consortium name="The Broad Institute Genome Sequencing Center for Infectious Disease"/>
            <person name="Wu L."/>
            <person name="Ma J."/>
        </authorList>
    </citation>
    <scope>NUCLEOTIDE SEQUENCE [LARGE SCALE GENOMIC DNA]</scope>
    <source>
        <strain evidence="2">KCTC 52141</strain>
    </source>
</reference>
<dbReference type="EMBL" id="JBHRTL010000031">
    <property type="protein sequence ID" value="MFC3156693.1"/>
    <property type="molecule type" value="Genomic_DNA"/>
</dbReference>
<proteinExistence type="predicted"/>
<evidence type="ECO:0000313" key="2">
    <source>
        <dbReference type="Proteomes" id="UP001595548"/>
    </source>
</evidence>
<evidence type="ECO:0000313" key="1">
    <source>
        <dbReference type="EMBL" id="MFC3156693.1"/>
    </source>
</evidence>
<comment type="caution">
    <text evidence="1">The sequence shown here is derived from an EMBL/GenBank/DDBJ whole genome shotgun (WGS) entry which is preliminary data.</text>
</comment>
<dbReference type="Proteomes" id="UP001595548">
    <property type="component" value="Unassembled WGS sequence"/>
</dbReference>
<accession>A0ABV7HS41</accession>
<dbReference type="RefSeq" id="WP_339615848.1">
    <property type="nucleotide sequence ID" value="NZ_AP031500.1"/>
</dbReference>
<sequence>MNDQTTATLAQLLEPRLSDAALDFWQKSQREVAAGVERSRFSALISMASRHAKRVPLRLTEAELAACESAKPGWRAQNWNLLELLRVALICAREDVGEASFAEDFESLFVYADEGETCALYRALALLPAAERFVWRAGEGCRSNMLSVFSAIALDNPYPVKHFDDTGWNQLVIKTLFLELPLHRIIGLDERRSAELTRIALDLADERESAGRTIAHDLWLCLDSSHAERSLALAERLWPDADSVTRSAIVLGLARAEQHTQVQRLAETESDIDVAHAIDAALGGKFDQAQFARLVTDKSESET</sequence>
<protein>
    <submittedName>
        <fullName evidence="1">EboA domain-containing protein</fullName>
    </submittedName>
</protein>
<dbReference type="InterPro" id="IPR047715">
    <property type="entry name" value="EboA_dom"/>
</dbReference>